<feature type="domain" description="Glycosyl transferase family 1" evidence="1">
    <location>
        <begin position="196"/>
        <end position="347"/>
    </location>
</feature>
<evidence type="ECO:0000313" key="3">
    <source>
        <dbReference type="EMBL" id="RHC96120.1"/>
    </source>
</evidence>
<dbReference type="SUPFAM" id="SSF53756">
    <property type="entry name" value="UDP-Glycosyltransferase/glycogen phosphorylase"/>
    <property type="match status" value="1"/>
</dbReference>
<name>A0A414CMB3_STRPA</name>
<dbReference type="Pfam" id="PF13439">
    <property type="entry name" value="Glyco_transf_4"/>
    <property type="match status" value="1"/>
</dbReference>
<protein>
    <submittedName>
        <fullName evidence="3">Glycosyltransferase family 4 protein</fullName>
    </submittedName>
</protein>
<dbReference type="Proteomes" id="UP000285773">
    <property type="component" value="Unassembled WGS sequence"/>
</dbReference>
<dbReference type="InterPro" id="IPR050194">
    <property type="entry name" value="Glycosyltransferase_grp1"/>
</dbReference>
<organism evidence="3 4">
    <name type="scientific">Streptococcus parasanguinis</name>
    <dbReference type="NCBI Taxonomy" id="1318"/>
    <lineage>
        <taxon>Bacteria</taxon>
        <taxon>Bacillati</taxon>
        <taxon>Bacillota</taxon>
        <taxon>Bacilli</taxon>
        <taxon>Lactobacillales</taxon>
        <taxon>Streptococcaceae</taxon>
        <taxon>Streptococcus</taxon>
    </lineage>
</organism>
<dbReference type="FunFam" id="3.40.50.2000:FF:000136">
    <property type="entry name" value="Glycosyl transferase, group 1"/>
    <property type="match status" value="1"/>
</dbReference>
<feature type="domain" description="Glycosyltransferase subfamily 4-like N-terminal" evidence="2">
    <location>
        <begin position="14"/>
        <end position="182"/>
    </location>
</feature>
<gene>
    <name evidence="3" type="ORF">DW820_03065</name>
</gene>
<dbReference type="Gene3D" id="3.40.50.2000">
    <property type="entry name" value="Glycogen Phosphorylase B"/>
    <property type="match status" value="2"/>
</dbReference>
<reference evidence="3 4" key="1">
    <citation type="submission" date="2018-08" db="EMBL/GenBank/DDBJ databases">
        <title>A genome reference for cultivated species of the human gut microbiota.</title>
        <authorList>
            <person name="Zou Y."/>
            <person name="Xue W."/>
            <person name="Luo G."/>
        </authorList>
    </citation>
    <scope>NUCLEOTIDE SEQUENCE [LARGE SCALE GENOMIC DNA]</scope>
    <source>
        <strain evidence="3 4">AM33-3BH</strain>
    </source>
</reference>
<evidence type="ECO:0000259" key="2">
    <source>
        <dbReference type="Pfam" id="PF13439"/>
    </source>
</evidence>
<dbReference type="Pfam" id="PF00534">
    <property type="entry name" value="Glycos_transf_1"/>
    <property type="match status" value="1"/>
</dbReference>
<evidence type="ECO:0000313" key="4">
    <source>
        <dbReference type="Proteomes" id="UP000285773"/>
    </source>
</evidence>
<dbReference type="GO" id="GO:0016758">
    <property type="term" value="F:hexosyltransferase activity"/>
    <property type="evidence" value="ECO:0007669"/>
    <property type="project" value="TreeGrafter"/>
</dbReference>
<dbReference type="AlphaFoldDB" id="A0A414CMB3"/>
<sequence>MRVGLFTDTYFPQVSGVATSIRTLKTELEKLGHTVFIFTTTDKDVNRYEDWQIIRIPSVPFFAFKDRRVAYRGFSKALAIAKQYQLDIIHTQTEFSLGLLGVWIGRELRIPVIHTYHTQYEDYVRYIARGMVIRPSMVKYIVRSYMNDLDGVICPSEIVYDLLQKYKVKAEKRIIPTGIDLAKFDRPEITPTETAALREKYEVAEDETLLLSLSRVSYEKNIQAVIAALPDVLKVNQKVKLIVAGDGPYLDDLKKQAAKLGISDAVVFTGMISPNETALYYKAADFFISASTSETQGLTYLESIASGTPIIAHGNPYLDHVIDDPIFGKLFYEESDLAQAILEAIEEMPPIDETKWAEKIDDISAATFGRRVYEFYLDKIISKDFSNDLNPEQSRVKRMSKTIVKIPTKVIALPVNGSVKMMKASVKQVKKIRKITHFFD</sequence>
<dbReference type="InterPro" id="IPR028098">
    <property type="entry name" value="Glyco_trans_4-like_N"/>
</dbReference>
<dbReference type="CDD" id="cd03817">
    <property type="entry name" value="GT4_UGDG-like"/>
    <property type="match status" value="1"/>
</dbReference>
<dbReference type="EMBL" id="QSIO01000001">
    <property type="protein sequence ID" value="RHC96120.1"/>
    <property type="molecule type" value="Genomic_DNA"/>
</dbReference>
<dbReference type="PANTHER" id="PTHR45947:SF3">
    <property type="entry name" value="SULFOQUINOVOSYL TRANSFERASE SQD2"/>
    <property type="match status" value="1"/>
</dbReference>
<dbReference type="RefSeq" id="WP_118095420.1">
    <property type="nucleotide sequence ID" value="NZ_QSIO01000001.1"/>
</dbReference>
<evidence type="ECO:0000259" key="1">
    <source>
        <dbReference type="Pfam" id="PF00534"/>
    </source>
</evidence>
<proteinExistence type="predicted"/>
<accession>A0A414CMB3</accession>
<keyword evidence="3" id="KW-0808">Transferase</keyword>
<dbReference type="PANTHER" id="PTHR45947">
    <property type="entry name" value="SULFOQUINOVOSYL TRANSFERASE SQD2"/>
    <property type="match status" value="1"/>
</dbReference>
<comment type="caution">
    <text evidence="3">The sequence shown here is derived from an EMBL/GenBank/DDBJ whole genome shotgun (WGS) entry which is preliminary data.</text>
</comment>
<dbReference type="InterPro" id="IPR001296">
    <property type="entry name" value="Glyco_trans_1"/>
</dbReference>